<accession>A0A375IGL8</accession>
<organism evidence="1 2">
    <name type="scientific">Cupriavidus taiwanensis</name>
    <dbReference type="NCBI Taxonomy" id="164546"/>
    <lineage>
        <taxon>Bacteria</taxon>
        <taxon>Pseudomonadati</taxon>
        <taxon>Pseudomonadota</taxon>
        <taxon>Betaproteobacteria</taxon>
        <taxon>Burkholderiales</taxon>
        <taxon>Burkholderiaceae</taxon>
        <taxon>Cupriavidus</taxon>
    </lineage>
</organism>
<gene>
    <name evidence="1" type="ORF">CT19425_80067</name>
</gene>
<dbReference type="EMBL" id="LT991976">
    <property type="protein sequence ID" value="SPK72689.1"/>
    <property type="molecule type" value="Genomic_DNA"/>
</dbReference>
<proteinExistence type="predicted"/>
<name>A0A375IGL8_9BURK</name>
<sequence length="65" mass="7437">MTLSQEVWERERDRPRDLILIPKFYTAISDGQAIDTPLPLDNVKFRKNGVRPEGRIGAKAKSGRQ</sequence>
<evidence type="ECO:0000313" key="1">
    <source>
        <dbReference type="EMBL" id="SPK72689.1"/>
    </source>
</evidence>
<dbReference type="AlphaFoldDB" id="A0A375IGL8"/>
<reference evidence="1 2" key="1">
    <citation type="submission" date="2018-01" db="EMBL/GenBank/DDBJ databases">
        <authorList>
            <person name="Gaut B.S."/>
            <person name="Morton B.R."/>
            <person name="Clegg M.T."/>
            <person name="Duvall M.R."/>
        </authorList>
    </citation>
    <scope>NUCLEOTIDE SEQUENCE [LARGE SCALE GENOMIC DNA]</scope>
    <source>
        <strain evidence="1">Cupriavidus taiwanensis LMG 19425</strain>
    </source>
</reference>
<dbReference type="Proteomes" id="UP000255505">
    <property type="component" value="Chromosome I"/>
</dbReference>
<evidence type="ECO:0000313" key="2">
    <source>
        <dbReference type="Proteomes" id="UP000255505"/>
    </source>
</evidence>
<protein>
    <submittedName>
        <fullName evidence="1">Uncharacterized protein</fullName>
    </submittedName>
</protein>